<dbReference type="OrthoDB" id="510512at2"/>
<evidence type="ECO:0000256" key="3">
    <source>
        <dbReference type="ARBA" id="ARBA00012438"/>
    </source>
</evidence>
<evidence type="ECO:0000313" key="11">
    <source>
        <dbReference type="Proteomes" id="UP000185860"/>
    </source>
</evidence>
<comment type="subcellular location">
    <subcellularLocation>
        <location evidence="2">Membrane</location>
        <topology evidence="2">Multi-pass membrane protein</topology>
    </subcellularLocation>
</comment>
<evidence type="ECO:0000313" key="10">
    <source>
        <dbReference type="EMBL" id="OKH32660.1"/>
    </source>
</evidence>
<reference evidence="10 11" key="1">
    <citation type="submission" date="2016-11" db="EMBL/GenBank/DDBJ databases">
        <title>Draft Genome Sequences of Nine Cyanobacterial Strains from Diverse Habitats.</title>
        <authorList>
            <person name="Zhu T."/>
            <person name="Hou S."/>
            <person name="Lu X."/>
            <person name="Hess W.R."/>
        </authorList>
    </citation>
    <scope>NUCLEOTIDE SEQUENCE [LARGE SCALE GENOMIC DNA]</scope>
    <source>
        <strain evidence="10 11">IAM M-71</strain>
    </source>
</reference>
<evidence type="ECO:0000256" key="2">
    <source>
        <dbReference type="ARBA" id="ARBA00004141"/>
    </source>
</evidence>
<feature type="transmembrane region" description="Helical" evidence="8">
    <location>
        <begin position="223"/>
        <end position="245"/>
    </location>
</feature>
<dbReference type="SUPFAM" id="SSF158472">
    <property type="entry name" value="HAMP domain-like"/>
    <property type="match status" value="1"/>
</dbReference>
<dbReference type="AlphaFoldDB" id="A0A1U7I877"/>
<dbReference type="Proteomes" id="UP000185860">
    <property type="component" value="Unassembled WGS sequence"/>
</dbReference>
<sequence length="321" mass="36436">MLNKLFNFNNFKLAKKLTILLSVVFFVGIILSGLALSSILNYKAQNEISTKAFLLNETINSIRKYTSTEIAPELANRSTSDEFLAQSIPSYSVRKVFDNLQKSDELYQGFYYKSAMLNPSNLQDKADNFETAIIEQFQKNKILKELQGFRTIGNQEFFYIAHPLSLTDSTCLKCHGIPEDAPKRMIEIYGTTNGFHWPLNEVIGTQIVSVPASQILHNARQSFVLVMGVVAIVFAVTIIITNLWLKRFIVRPIKKIAQVAEAVSIGDMEAEFEKVSNDEVGNLVEAFTRMKLSLAMAIKKFEKYRIKNRDRINLGDERTIN</sequence>
<accession>A0A1U7I877</accession>
<evidence type="ECO:0000259" key="9">
    <source>
        <dbReference type="PROSITE" id="PS50885"/>
    </source>
</evidence>
<evidence type="ECO:0000256" key="1">
    <source>
        <dbReference type="ARBA" id="ARBA00000085"/>
    </source>
</evidence>
<dbReference type="PROSITE" id="PS50885">
    <property type="entry name" value="HAMP"/>
    <property type="match status" value="1"/>
</dbReference>
<dbReference type="EMBL" id="MRCE01000037">
    <property type="protein sequence ID" value="OKH32660.1"/>
    <property type="molecule type" value="Genomic_DNA"/>
</dbReference>
<comment type="catalytic activity">
    <reaction evidence="1">
        <text>ATP + protein L-histidine = ADP + protein N-phospho-L-histidine.</text>
        <dbReference type="EC" id="2.7.13.3"/>
    </reaction>
</comment>
<dbReference type="InterPro" id="IPR021796">
    <property type="entry name" value="Tll0287-like_dom"/>
</dbReference>
<dbReference type="GO" id="GO:0004673">
    <property type="term" value="F:protein histidine kinase activity"/>
    <property type="evidence" value="ECO:0007669"/>
    <property type="project" value="UniProtKB-EC"/>
</dbReference>
<dbReference type="CDD" id="cd06225">
    <property type="entry name" value="HAMP"/>
    <property type="match status" value="1"/>
</dbReference>
<dbReference type="SMART" id="SM00304">
    <property type="entry name" value="HAMP"/>
    <property type="match status" value="1"/>
</dbReference>
<protein>
    <recommendedName>
        <fullName evidence="3">histidine kinase</fullName>
        <ecNumber evidence="3">2.7.13.3</ecNumber>
    </recommendedName>
</protein>
<comment type="caution">
    <text evidence="10">The sequence shown here is derived from an EMBL/GenBank/DDBJ whole genome shotgun (WGS) entry which is preliminary data.</text>
</comment>
<dbReference type="InterPro" id="IPR003660">
    <property type="entry name" value="HAMP_dom"/>
</dbReference>
<evidence type="ECO:0000256" key="8">
    <source>
        <dbReference type="SAM" id="Phobius"/>
    </source>
</evidence>
<dbReference type="InterPro" id="IPR050398">
    <property type="entry name" value="HssS/ArlS-like"/>
</dbReference>
<keyword evidence="8" id="KW-0812">Transmembrane</keyword>
<evidence type="ECO:0000256" key="4">
    <source>
        <dbReference type="ARBA" id="ARBA00022553"/>
    </source>
</evidence>
<keyword evidence="7 8" id="KW-0472">Membrane</keyword>
<evidence type="ECO:0000256" key="5">
    <source>
        <dbReference type="ARBA" id="ARBA00022679"/>
    </source>
</evidence>
<dbReference type="GO" id="GO:0007165">
    <property type="term" value="P:signal transduction"/>
    <property type="evidence" value="ECO:0007669"/>
    <property type="project" value="InterPro"/>
</dbReference>
<keyword evidence="8" id="KW-1133">Transmembrane helix</keyword>
<proteinExistence type="predicted"/>
<keyword evidence="4" id="KW-0597">Phosphoprotein</keyword>
<organism evidence="10 11">
    <name type="scientific">[Phormidium ambiguum] IAM M-71</name>
    <dbReference type="NCBI Taxonomy" id="454136"/>
    <lineage>
        <taxon>Bacteria</taxon>
        <taxon>Bacillati</taxon>
        <taxon>Cyanobacteriota</taxon>
        <taxon>Cyanophyceae</taxon>
        <taxon>Oscillatoriophycideae</taxon>
        <taxon>Aerosakkonematales</taxon>
        <taxon>Aerosakkonemataceae</taxon>
        <taxon>Floridanema</taxon>
    </lineage>
</organism>
<keyword evidence="5" id="KW-0808">Transferase</keyword>
<name>A0A1U7I877_9CYAN</name>
<evidence type="ECO:0000256" key="6">
    <source>
        <dbReference type="ARBA" id="ARBA00022777"/>
    </source>
</evidence>
<dbReference type="Gene3D" id="6.10.340.10">
    <property type="match status" value="1"/>
</dbReference>
<dbReference type="Pfam" id="PF11845">
    <property type="entry name" value="Tll0287-like"/>
    <property type="match status" value="1"/>
</dbReference>
<dbReference type="Pfam" id="PF00672">
    <property type="entry name" value="HAMP"/>
    <property type="match status" value="1"/>
</dbReference>
<gene>
    <name evidence="10" type="ORF">NIES2119_25600</name>
</gene>
<dbReference type="PANTHER" id="PTHR45528:SF9">
    <property type="entry name" value="SENSOR HISTIDINE KINASE YBDK"/>
    <property type="match status" value="1"/>
</dbReference>
<dbReference type="GO" id="GO:0016020">
    <property type="term" value="C:membrane"/>
    <property type="evidence" value="ECO:0007669"/>
    <property type="project" value="UniProtKB-SubCell"/>
</dbReference>
<dbReference type="PANTHER" id="PTHR45528">
    <property type="entry name" value="SENSOR HISTIDINE KINASE CPXA"/>
    <property type="match status" value="1"/>
</dbReference>
<dbReference type="EC" id="2.7.13.3" evidence="3"/>
<dbReference type="STRING" id="454136.NIES2119_25600"/>
<keyword evidence="6 10" id="KW-0418">Kinase</keyword>
<feature type="domain" description="HAMP" evidence="9">
    <location>
        <begin position="247"/>
        <end position="299"/>
    </location>
</feature>
<evidence type="ECO:0000256" key="7">
    <source>
        <dbReference type="ARBA" id="ARBA00023136"/>
    </source>
</evidence>